<dbReference type="InterPro" id="IPR023214">
    <property type="entry name" value="HAD_sf"/>
</dbReference>
<dbReference type="Gene3D" id="3.40.50.1000">
    <property type="entry name" value="HAD superfamily/HAD-like"/>
    <property type="match status" value="1"/>
</dbReference>
<dbReference type="GO" id="GO:0008967">
    <property type="term" value="F:phosphoglycolate phosphatase activity"/>
    <property type="evidence" value="ECO:0007669"/>
    <property type="project" value="TreeGrafter"/>
</dbReference>
<dbReference type="SFLD" id="SFLDS00003">
    <property type="entry name" value="Haloacid_Dehalogenase"/>
    <property type="match status" value="1"/>
</dbReference>
<dbReference type="KEGG" id="tey:GLW17_07595"/>
<protein>
    <submittedName>
        <fullName evidence="1">HAD-IA family hydrolase</fullName>
    </submittedName>
</protein>
<dbReference type="GO" id="GO:0005829">
    <property type="term" value="C:cytosol"/>
    <property type="evidence" value="ECO:0007669"/>
    <property type="project" value="TreeGrafter"/>
</dbReference>
<dbReference type="SFLD" id="SFLDG01129">
    <property type="entry name" value="C1.5:_HAD__Beta-PGM__Phosphata"/>
    <property type="match status" value="1"/>
</dbReference>
<accession>A0AB37D3Z5</accession>
<dbReference type="InterPro" id="IPR023198">
    <property type="entry name" value="PGP-like_dom2"/>
</dbReference>
<dbReference type="InterPro" id="IPR041492">
    <property type="entry name" value="HAD_2"/>
</dbReference>
<dbReference type="InterPro" id="IPR036412">
    <property type="entry name" value="HAD-like_sf"/>
</dbReference>
<dbReference type="InterPro" id="IPR050155">
    <property type="entry name" value="HAD-like_hydrolase_sf"/>
</dbReference>
<dbReference type="AlphaFoldDB" id="A0AB37D3Z5"/>
<dbReference type="SFLD" id="SFLDG01135">
    <property type="entry name" value="C1.5.6:_HAD__Beta-PGM__Phospha"/>
    <property type="match status" value="1"/>
</dbReference>
<evidence type="ECO:0000313" key="2">
    <source>
        <dbReference type="Proteomes" id="UP000427886"/>
    </source>
</evidence>
<dbReference type="GO" id="GO:0006281">
    <property type="term" value="P:DNA repair"/>
    <property type="evidence" value="ECO:0007669"/>
    <property type="project" value="TreeGrafter"/>
</dbReference>
<dbReference type="NCBIfam" id="TIGR01509">
    <property type="entry name" value="HAD-SF-IA-v3"/>
    <property type="match status" value="1"/>
</dbReference>
<dbReference type="RefSeq" id="WP_061841293.1">
    <property type="nucleotide sequence ID" value="NZ_BKBJ01000035.1"/>
</dbReference>
<dbReference type="PANTHER" id="PTHR43434:SF1">
    <property type="entry name" value="PHOSPHOGLYCOLATE PHOSPHATASE"/>
    <property type="match status" value="1"/>
</dbReference>
<proteinExistence type="predicted"/>
<sequence length="209" mass="24085">MRKAVIFDVDGVIVFSEKVYQQRRALFFEKNGLSVPQKVQERFVGSNAQDMFEQLIPDDRRKREELLQAYKEFRQHYPIDYKEMFNPDILPTLNGLVNRGLRLAVASSGPLKNIYRILEVNQIKDYFELVTSGEMFARSKPNPEIYQYTVSHLELQPSECLVIEDSALGIEAARRANLSVAALKSHQFVIDQSQATYHIDSTKQLLTLV</sequence>
<dbReference type="SUPFAM" id="SSF56784">
    <property type="entry name" value="HAD-like"/>
    <property type="match status" value="1"/>
</dbReference>
<dbReference type="Proteomes" id="UP000427886">
    <property type="component" value="Chromosome"/>
</dbReference>
<dbReference type="InterPro" id="IPR006439">
    <property type="entry name" value="HAD-SF_hydro_IA"/>
</dbReference>
<dbReference type="EMBL" id="CP046246">
    <property type="protein sequence ID" value="QGP76671.1"/>
    <property type="molecule type" value="Genomic_DNA"/>
</dbReference>
<keyword evidence="1" id="KW-0378">Hydrolase</keyword>
<dbReference type="CDD" id="cd07505">
    <property type="entry name" value="HAD_BPGM-like"/>
    <property type="match status" value="1"/>
</dbReference>
<evidence type="ECO:0000313" key="1">
    <source>
        <dbReference type="EMBL" id="QGP76671.1"/>
    </source>
</evidence>
<dbReference type="Gene3D" id="1.10.150.240">
    <property type="entry name" value="Putative phosphatase, domain 2"/>
    <property type="match status" value="1"/>
</dbReference>
<reference evidence="1 2" key="1">
    <citation type="submission" date="2019-11" db="EMBL/GenBank/DDBJ databases">
        <authorList>
            <person name="Kim E."/>
            <person name="Lee J."/>
            <person name="Jeon K."/>
            <person name="Lee Y."/>
        </authorList>
    </citation>
    <scope>NUCLEOTIDE SEQUENCE [LARGE SCALE GENOMIC DNA]</scope>
    <source>
        <strain evidence="1 2">YJ1</strain>
    </source>
</reference>
<dbReference type="PANTHER" id="PTHR43434">
    <property type="entry name" value="PHOSPHOGLYCOLATE PHOSPHATASE"/>
    <property type="match status" value="1"/>
</dbReference>
<name>A0AB37D3Z5_TETHA</name>
<organism evidence="1 2">
    <name type="scientific">Tetragenococcus halophilus</name>
    <name type="common">Pediococcus halophilus</name>
    <dbReference type="NCBI Taxonomy" id="51669"/>
    <lineage>
        <taxon>Bacteria</taxon>
        <taxon>Bacillati</taxon>
        <taxon>Bacillota</taxon>
        <taxon>Bacilli</taxon>
        <taxon>Lactobacillales</taxon>
        <taxon>Enterococcaceae</taxon>
        <taxon>Tetragenococcus</taxon>
    </lineage>
</organism>
<dbReference type="NCBIfam" id="TIGR01549">
    <property type="entry name" value="HAD-SF-IA-v1"/>
    <property type="match status" value="1"/>
</dbReference>
<gene>
    <name evidence="1" type="ORF">GLW17_07595</name>
</gene>
<dbReference type="Pfam" id="PF13419">
    <property type="entry name" value="HAD_2"/>
    <property type="match status" value="1"/>
</dbReference>